<dbReference type="AlphaFoldDB" id="A0AB72X235"/>
<reference evidence="1 2" key="1">
    <citation type="submission" date="2023-07" db="EMBL/GenBank/DDBJ databases">
        <authorList>
            <person name="Peeters C."/>
        </authorList>
    </citation>
    <scope>NUCLEOTIDE SEQUENCE [LARGE SCALE GENOMIC DNA]</scope>
    <source>
        <strain evidence="1 2">R-16034</strain>
    </source>
</reference>
<name>A0AB72X235_9RALS</name>
<evidence type="ECO:0000313" key="1">
    <source>
        <dbReference type="EMBL" id="CAJ0737753.1"/>
    </source>
</evidence>
<evidence type="ECO:0000313" key="2">
    <source>
        <dbReference type="Proteomes" id="UP001189225"/>
    </source>
</evidence>
<comment type="caution">
    <text evidence="1">The sequence shown here is derived from an EMBL/GenBank/DDBJ whole genome shotgun (WGS) entry which is preliminary data.</text>
</comment>
<gene>
    <name evidence="1" type="ORF">R16034_00836</name>
</gene>
<keyword evidence="2" id="KW-1185">Reference proteome</keyword>
<sequence>MSDVRCVDCTKFSLQEDRGAALMGRGKCAEEKLPSVRYVALLKKHCKAYSPAMEQVADARVEWLRQKGIV</sequence>
<accession>A0AB72X235</accession>
<dbReference type="EMBL" id="CATWHI010000001">
    <property type="protein sequence ID" value="CAJ0737753.1"/>
    <property type="molecule type" value="Genomic_DNA"/>
</dbReference>
<dbReference type="Proteomes" id="UP001189225">
    <property type="component" value="Unassembled WGS sequence"/>
</dbReference>
<dbReference type="RefSeq" id="WP_316898753.1">
    <property type="nucleotide sequence ID" value="NZ_CATWHI010000001.1"/>
</dbReference>
<proteinExistence type="predicted"/>
<protein>
    <submittedName>
        <fullName evidence="1">Uncharacterized protein</fullName>
    </submittedName>
</protein>
<organism evidence="1 2">
    <name type="scientific">Ralstonia edaphi</name>
    <dbReference type="NCBI Taxonomy" id="3058599"/>
    <lineage>
        <taxon>Bacteria</taxon>
        <taxon>Pseudomonadati</taxon>
        <taxon>Pseudomonadota</taxon>
        <taxon>Betaproteobacteria</taxon>
        <taxon>Burkholderiales</taxon>
        <taxon>Burkholderiaceae</taxon>
        <taxon>Ralstonia</taxon>
    </lineage>
</organism>